<dbReference type="Gene3D" id="3.50.4.10">
    <property type="entry name" value="Hepatocyte Growth Factor"/>
    <property type="match status" value="1"/>
</dbReference>
<protein>
    <recommendedName>
        <fullName evidence="5">Apple domain-containing protein</fullName>
    </recommendedName>
</protein>
<dbReference type="GeneID" id="89975510"/>
<dbReference type="RefSeq" id="XP_064702166.1">
    <property type="nucleotide sequence ID" value="XM_064850897.1"/>
</dbReference>
<evidence type="ECO:0000256" key="1">
    <source>
        <dbReference type="SAM" id="MobiDB-lite"/>
    </source>
</evidence>
<dbReference type="Proteomes" id="UP001358417">
    <property type="component" value="Unassembled WGS sequence"/>
</dbReference>
<evidence type="ECO:0008006" key="5">
    <source>
        <dbReference type="Google" id="ProtNLM"/>
    </source>
</evidence>
<feature type="signal peptide" evidence="2">
    <location>
        <begin position="1"/>
        <end position="26"/>
    </location>
</feature>
<accession>A0AAV9N0Q5</accession>
<evidence type="ECO:0000313" key="3">
    <source>
        <dbReference type="EMBL" id="KAK5046583.1"/>
    </source>
</evidence>
<reference evidence="3 4" key="1">
    <citation type="submission" date="2023-08" db="EMBL/GenBank/DDBJ databases">
        <title>Black Yeasts Isolated from many extreme environments.</title>
        <authorList>
            <person name="Coleine C."/>
            <person name="Stajich J.E."/>
            <person name="Selbmann L."/>
        </authorList>
    </citation>
    <scope>NUCLEOTIDE SEQUENCE [LARGE SCALE GENOMIC DNA]</scope>
    <source>
        <strain evidence="3 4">CCFEE 5792</strain>
    </source>
</reference>
<keyword evidence="4" id="KW-1185">Reference proteome</keyword>
<comment type="caution">
    <text evidence="3">The sequence shown here is derived from an EMBL/GenBank/DDBJ whole genome shotgun (WGS) entry which is preliminary data.</text>
</comment>
<gene>
    <name evidence="3" type="ORF">LTR84_007344</name>
</gene>
<organism evidence="3 4">
    <name type="scientific">Exophiala bonariae</name>
    <dbReference type="NCBI Taxonomy" id="1690606"/>
    <lineage>
        <taxon>Eukaryota</taxon>
        <taxon>Fungi</taxon>
        <taxon>Dikarya</taxon>
        <taxon>Ascomycota</taxon>
        <taxon>Pezizomycotina</taxon>
        <taxon>Eurotiomycetes</taxon>
        <taxon>Chaetothyriomycetidae</taxon>
        <taxon>Chaetothyriales</taxon>
        <taxon>Herpotrichiellaceae</taxon>
        <taxon>Exophiala</taxon>
    </lineage>
</organism>
<feature type="region of interest" description="Disordered" evidence="1">
    <location>
        <begin position="183"/>
        <end position="202"/>
    </location>
</feature>
<evidence type="ECO:0000256" key="2">
    <source>
        <dbReference type="SAM" id="SignalP"/>
    </source>
</evidence>
<evidence type="ECO:0000313" key="4">
    <source>
        <dbReference type="Proteomes" id="UP001358417"/>
    </source>
</evidence>
<sequence>MKLQTFSFRLMLVLVVCISLFKGSASYPHLDSNALAGREVFTSSTKYPIAGKGTAASSRANSATSCSKGNCIGSTDTTTYQICEGTGETMLHDQDFSILCNVDFPAQDIYPFILADSYDECYAHCSSFNQTSNNVKCMGFVFAPGRMNGADNCYLKSSLNDPYPAMLQLLGAVLGSSTVSPSSVTPLKPVSTPRTDKASQETKLSVGDFRVLGSSTTKTPKYYPSHTPYGPTEMLYSDTSLHTANESLIRDYAIADDTGSWTEPKLPNPILAEMKSVPQISRDGGRGGSINGTQIFVFCDTKSVRIDNTPDSGQLVSFVSSSVATDSGMNALSGNPIELVDNLGEWQDDVGRMRGFAPMTLGEQSYNVAISGSGYRYAIWPDSSLISLNTSHAVLYPTLVFDIDKQIEAPVFNEIGNSLLLVHVDPTYGPVADRVKNQLFKQGEIAFGTIGGIRSWGPEGVGANDGYVYLFGQRKGRVGVSPSTNGVLVARTTPSGINELSAYTYWDGKSWSGTMPSFDSKAVMLDHLIQSLDVFYVPAVRSFVMVYLNTYGDNTFYYRHLPLDLDVVPGGDYVEKILTSEWSGEKVLAKPDAPEREFIYSGGVHLGYFGDDDITNGGWKMLITWTEKIGRDAFAADAGYAHKSAIVRLDLE</sequence>
<feature type="compositionally biased region" description="Low complexity" evidence="1">
    <location>
        <begin position="183"/>
        <end position="193"/>
    </location>
</feature>
<keyword evidence="2" id="KW-0732">Signal</keyword>
<dbReference type="EMBL" id="JAVRRD010000029">
    <property type="protein sequence ID" value="KAK5046583.1"/>
    <property type="molecule type" value="Genomic_DNA"/>
</dbReference>
<feature type="chain" id="PRO_5043900303" description="Apple domain-containing protein" evidence="2">
    <location>
        <begin position="27"/>
        <end position="652"/>
    </location>
</feature>
<dbReference type="AlphaFoldDB" id="A0AAV9N0Q5"/>
<name>A0AAV9N0Q5_9EURO</name>
<proteinExistence type="predicted"/>